<dbReference type="InterPro" id="IPR029063">
    <property type="entry name" value="SAM-dependent_MTases_sf"/>
</dbReference>
<dbReference type="Pfam" id="PF08241">
    <property type="entry name" value="Methyltransf_11"/>
    <property type="match status" value="1"/>
</dbReference>
<reference evidence="8" key="1">
    <citation type="submission" date="2020-06" db="EMBL/GenBank/DDBJ databases">
        <title>WGS assembly of Ceratodon purpureus strain R40.</title>
        <authorList>
            <person name="Carey S.B."/>
            <person name="Jenkins J."/>
            <person name="Shu S."/>
            <person name="Lovell J.T."/>
            <person name="Sreedasyam A."/>
            <person name="Maumus F."/>
            <person name="Tiley G.P."/>
            <person name="Fernandez-Pozo N."/>
            <person name="Barry K."/>
            <person name="Chen C."/>
            <person name="Wang M."/>
            <person name="Lipzen A."/>
            <person name="Daum C."/>
            <person name="Saski C.A."/>
            <person name="Payton A.C."/>
            <person name="Mcbreen J.C."/>
            <person name="Conrad R.E."/>
            <person name="Kollar L.M."/>
            <person name="Olsson S."/>
            <person name="Huttunen S."/>
            <person name="Landis J.B."/>
            <person name="Wickett N.J."/>
            <person name="Johnson M.G."/>
            <person name="Rensing S.A."/>
            <person name="Grimwood J."/>
            <person name="Schmutz J."/>
            <person name="Mcdaniel S.F."/>
        </authorList>
    </citation>
    <scope>NUCLEOTIDE SEQUENCE</scope>
    <source>
        <strain evidence="8">R40</strain>
    </source>
</reference>
<gene>
    <name evidence="8" type="ORF">KC19_2G137800</name>
</gene>
<dbReference type="GO" id="GO:0008757">
    <property type="term" value="F:S-adenosylmethionine-dependent methyltransferase activity"/>
    <property type="evidence" value="ECO:0007669"/>
    <property type="project" value="InterPro"/>
</dbReference>
<evidence type="ECO:0000313" key="8">
    <source>
        <dbReference type="EMBL" id="KAG0587057.1"/>
    </source>
</evidence>
<evidence type="ECO:0000256" key="6">
    <source>
        <dbReference type="ARBA" id="ARBA00060463"/>
    </source>
</evidence>
<dbReference type="EMBL" id="CM026422">
    <property type="protein sequence ID" value="KAG0587057.1"/>
    <property type="molecule type" value="Genomic_DNA"/>
</dbReference>
<evidence type="ECO:0000259" key="7">
    <source>
        <dbReference type="Pfam" id="PF08241"/>
    </source>
</evidence>
<evidence type="ECO:0000313" key="9">
    <source>
        <dbReference type="Proteomes" id="UP000822688"/>
    </source>
</evidence>
<dbReference type="CDD" id="cd02440">
    <property type="entry name" value="AdoMet_MTases"/>
    <property type="match status" value="1"/>
</dbReference>
<name>A0A8T0IV68_CERPU</name>
<protein>
    <recommendedName>
        <fullName evidence="7">Methyltransferase type 11 domain-containing protein</fullName>
    </recommendedName>
</protein>
<dbReference type="Proteomes" id="UP000822688">
    <property type="component" value="Chromosome 2"/>
</dbReference>
<evidence type="ECO:0000256" key="4">
    <source>
        <dbReference type="ARBA" id="ARBA00022679"/>
    </source>
</evidence>
<dbReference type="SUPFAM" id="SSF53335">
    <property type="entry name" value="S-adenosyl-L-methionine-dependent methyltransferases"/>
    <property type="match status" value="1"/>
</dbReference>
<evidence type="ECO:0000256" key="2">
    <source>
        <dbReference type="ARBA" id="ARBA00022603"/>
    </source>
</evidence>
<dbReference type="PANTHER" id="PTHR43591">
    <property type="entry name" value="METHYLTRANSFERASE"/>
    <property type="match status" value="1"/>
</dbReference>
<keyword evidence="4" id="KW-0808">Transferase</keyword>
<comment type="caution">
    <text evidence="8">The sequence shown here is derived from an EMBL/GenBank/DDBJ whole genome shotgun (WGS) entry which is preliminary data.</text>
</comment>
<dbReference type="Gene3D" id="3.40.50.150">
    <property type="entry name" value="Vaccinia Virus protein VP39"/>
    <property type="match status" value="1"/>
</dbReference>
<dbReference type="InterPro" id="IPR013216">
    <property type="entry name" value="Methyltransf_11"/>
</dbReference>
<dbReference type="GO" id="GO:0032259">
    <property type="term" value="P:methylation"/>
    <property type="evidence" value="ECO:0007669"/>
    <property type="project" value="UniProtKB-KW"/>
</dbReference>
<keyword evidence="9" id="KW-1185">Reference proteome</keyword>
<proteinExistence type="predicted"/>
<comment type="subcellular location">
    <subcellularLocation>
        <location evidence="6">Plastid</location>
        <location evidence="6">Chloroplast</location>
        <location evidence="6">Plastoglobule</location>
    </subcellularLocation>
</comment>
<organism evidence="8 9">
    <name type="scientific">Ceratodon purpureus</name>
    <name type="common">Fire moss</name>
    <name type="synonym">Dicranum purpureum</name>
    <dbReference type="NCBI Taxonomy" id="3225"/>
    <lineage>
        <taxon>Eukaryota</taxon>
        <taxon>Viridiplantae</taxon>
        <taxon>Streptophyta</taxon>
        <taxon>Embryophyta</taxon>
        <taxon>Bryophyta</taxon>
        <taxon>Bryophytina</taxon>
        <taxon>Bryopsida</taxon>
        <taxon>Dicranidae</taxon>
        <taxon>Pseudoditrichales</taxon>
        <taxon>Ditrichaceae</taxon>
        <taxon>Ceratodon</taxon>
    </lineage>
</organism>
<keyword evidence="2" id="KW-0489">Methyltransferase</keyword>
<evidence type="ECO:0000256" key="1">
    <source>
        <dbReference type="ARBA" id="ARBA00022528"/>
    </source>
</evidence>
<accession>A0A8T0IV68</accession>
<sequence>MAAMTTSMFANTATAASSLMQRSIRASELASSSKLVNLASWQSKPLRAVTQSDGKSGGSRSQGNGAVRATVTAYRDLDSDSNDVSGSQEASTSELLCCPICFQPLIRNGPSGLTQAAIKKSGFSCKGCRRGFTNRGEYLDLTILEGARVYDEDRTSGTELFRSPLVSFVYERGWRQNFARAGFPGPDEEFKMAQEYFKPVQGGVLLDVSCGSGLFTRRFAQSGDYKSVIALDFSENMLRQSNEFIKQDMSLRNSNIALVRADVARLPFASGSIDAVHAGAALHCWPSPAAGMAEISRILKPGGVFVATTFLSPIPIIDFGSKDIRKAIKGAISSSTLRYWEEQELEELCGSCGLVEYSRIRRNQFIMISAKRVEDSEA</sequence>
<keyword evidence="3" id="KW-0934">Plastid</keyword>
<keyword evidence="1" id="KW-0150">Chloroplast</keyword>
<evidence type="ECO:0000256" key="5">
    <source>
        <dbReference type="ARBA" id="ARBA00022946"/>
    </source>
</evidence>
<evidence type="ECO:0000256" key="3">
    <source>
        <dbReference type="ARBA" id="ARBA00022640"/>
    </source>
</evidence>
<keyword evidence="5" id="KW-0809">Transit peptide</keyword>
<dbReference type="AlphaFoldDB" id="A0A8T0IV68"/>
<dbReference type="GO" id="GO:0010287">
    <property type="term" value="C:plastoglobule"/>
    <property type="evidence" value="ECO:0007669"/>
    <property type="project" value="UniProtKB-SubCell"/>
</dbReference>
<dbReference type="FunFam" id="3.40.50.150:FF:000144">
    <property type="entry name" value="Putative methyltransferase, chloroplastic"/>
    <property type="match status" value="1"/>
</dbReference>
<feature type="domain" description="Methyltransferase type 11" evidence="7">
    <location>
        <begin position="206"/>
        <end position="306"/>
    </location>
</feature>
<dbReference type="PANTHER" id="PTHR43591:SF99">
    <property type="entry name" value="OS06G0646000 PROTEIN"/>
    <property type="match status" value="1"/>
</dbReference>